<protein>
    <submittedName>
        <fullName evidence="1">Uncharacterized protein</fullName>
    </submittedName>
</protein>
<proteinExistence type="predicted"/>
<evidence type="ECO:0000313" key="2">
    <source>
        <dbReference type="Proteomes" id="UP001056120"/>
    </source>
</evidence>
<comment type="caution">
    <text evidence="1">The sequence shown here is derived from an EMBL/GenBank/DDBJ whole genome shotgun (WGS) entry which is preliminary data.</text>
</comment>
<sequence length="231" mass="26249">MPGPVTFTQVPVTTFAQTFCASCIVTCVEHSRAALRLLSGKNNQFDLLLIDNDMSDIDTHKFLRLTKSMDVLSVVMSEQENDAFIHEVLKSGAFLVVKRPLTIEAVRLIRQDIIRKRMHAHEQCKNKNLVIKNEKQDIGIQENGSFGIRRKGICEPKKRVHRAPEDEDDDDDDDTSLKKKICVDWTQELHEIFVNAVSQLRCSPKKILDLMGVPGLTRKQVASHLQVSFQI</sequence>
<accession>A0ACB9HP49</accession>
<gene>
    <name evidence="1" type="ORF">L1987_32747</name>
</gene>
<keyword evidence="2" id="KW-1185">Reference proteome</keyword>
<evidence type="ECO:0000313" key="1">
    <source>
        <dbReference type="EMBL" id="KAI3797490.1"/>
    </source>
</evidence>
<reference evidence="1 2" key="2">
    <citation type="journal article" date="2022" name="Mol. Ecol. Resour.">
        <title>The genomes of chicory, endive, great burdock and yacon provide insights into Asteraceae paleo-polyploidization history and plant inulin production.</title>
        <authorList>
            <person name="Fan W."/>
            <person name="Wang S."/>
            <person name="Wang H."/>
            <person name="Wang A."/>
            <person name="Jiang F."/>
            <person name="Liu H."/>
            <person name="Zhao H."/>
            <person name="Xu D."/>
            <person name="Zhang Y."/>
        </authorList>
    </citation>
    <scope>NUCLEOTIDE SEQUENCE [LARGE SCALE GENOMIC DNA]</scope>
    <source>
        <strain evidence="2">cv. Yunnan</strain>
        <tissue evidence="1">Leaves</tissue>
    </source>
</reference>
<dbReference type="EMBL" id="CM042028">
    <property type="protein sequence ID" value="KAI3797490.1"/>
    <property type="molecule type" value="Genomic_DNA"/>
</dbReference>
<reference evidence="2" key="1">
    <citation type="journal article" date="2022" name="Mol. Ecol. Resour.">
        <title>The genomes of chicory, endive, great burdock and yacon provide insights into Asteraceae palaeo-polyploidization history and plant inulin production.</title>
        <authorList>
            <person name="Fan W."/>
            <person name="Wang S."/>
            <person name="Wang H."/>
            <person name="Wang A."/>
            <person name="Jiang F."/>
            <person name="Liu H."/>
            <person name="Zhao H."/>
            <person name="Xu D."/>
            <person name="Zhang Y."/>
        </authorList>
    </citation>
    <scope>NUCLEOTIDE SEQUENCE [LARGE SCALE GENOMIC DNA]</scope>
    <source>
        <strain evidence="2">cv. Yunnan</strain>
    </source>
</reference>
<name>A0ACB9HP49_9ASTR</name>
<organism evidence="1 2">
    <name type="scientific">Smallanthus sonchifolius</name>
    <dbReference type="NCBI Taxonomy" id="185202"/>
    <lineage>
        <taxon>Eukaryota</taxon>
        <taxon>Viridiplantae</taxon>
        <taxon>Streptophyta</taxon>
        <taxon>Embryophyta</taxon>
        <taxon>Tracheophyta</taxon>
        <taxon>Spermatophyta</taxon>
        <taxon>Magnoliopsida</taxon>
        <taxon>eudicotyledons</taxon>
        <taxon>Gunneridae</taxon>
        <taxon>Pentapetalae</taxon>
        <taxon>asterids</taxon>
        <taxon>campanulids</taxon>
        <taxon>Asterales</taxon>
        <taxon>Asteraceae</taxon>
        <taxon>Asteroideae</taxon>
        <taxon>Heliantheae alliance</taxon>
        <taxon>Millerieae</taxon>
        <taxon>Smallanthus</taxon>
    </lineage>
</organism>
<dbReference type="Proteomes" id="UP001056120">
    <property type="component" value="Linkage Group LG11"/>
</dbReference>